<dbReference type="Gene3D" id="3.30.70.250">
    <property type="entry name" value="Malonyl-CoA ACP transacylase, ACP-binding"/>
    <property type="match status" value="1"/>
</dbReference>
<evidence type="ECO:0000256" key="4">
    <source>
        <dbReference type="ARBA" id="ARBA00048462"/>
    </source>
</evidence>
<evidence type="ECO:0000256" key="3">
    <source>
        <dbReference type="ARBA" id="ARBA00023315"/>
    </source>
</evidence>
<dbReference type="PANTHER" id="PTHR42681">
    <property type="entry name" value="MALONYL-COA-ACYL CARRIER PROTEIN TRANSACYLASE, MITOCHONDRIAL"/>
    <property type="match status" value="1"/>
</dbReference>
<comment type="catalytic activity">
    <reaction evidence="4">
        <text>holo-[ACP] + malonyl-CoA = malonyl-[ACP] + CoA</text>
        <dbReference type="Rhea" id="RHEA:41792"/>
        <dbReference type="Rhea" id="RHEA-COMP:9623"/>
        <dbReference type="Rhea" id="RHEA-COMP:9685"/>
        <dbReference type="ChEBI" id="CHEBI:57287"/>
        <dbReference type="ChEBI" id="CHEBI:57384"/>
        <dbReference type="ChEBI" id="CHEBI:64479"/>
        <dbReference type="ChEBI" id="CHEBI:78449"/>
        <dbReference type="EC" id="2.3.1.39"/>
    </reaction>
</comment>
<dbReference type="Proteomes" id="UP001317705">
    <property type="component" value="Chromosome"/>
</dbReference>
<dbReference type="InterPro" id="IPR050858">
    <property type="entry name" value="Mal-CoA-ACP_Trans/PKS_FabD"/>
</dbReference>
<name>A0ABN6VSY3_9BACT</name>
<reference evidence="6 7" key="1">
    <citation type="submission" date="2022-12" db="EMBL/GenBank/DDBJ databases">
        <title>Polyphasic characterization of Geotalea uranireducens NIT-SL11 newly isolated from a complex of sewage sludge and microbially reduced graphene oxide.</title>
        <authorList>
            <person name="Xie L."/>
            <person name="Yoshida N."/>
            <person name="Meng L."/>
        </authorList>
    </citation>
    <scope>NUCLEOTIDE SEQUENCE [LARGE SCALE GENOMIC DNA]</scope>
    <source>
        <strain evidence="6 7">NIT-SL11</strain>
    </source>
</reference>
<dbReference type="EMBL" id="AP027151">
    <property type="protein sequence ID" value="BDV41277.1"/>
    <property type="molecule type" value="Genomic_DNA"/>
</dbReference>
<dbReference type="SMART" id="SM00827">
    <property type="entry name" value="PKS_AT"/>
    <property type="match status" value="1"/>
</dbReference>
<feature type="domain" description="Malonyl-CoA:ACP transacylase (MAT)" evidence="5">
    <location>
        <begin position="5"/>
        <end position="273"/>
    </location>
</feature>
<dbReference type="Pfam" id="PF00698">
    <property type="entry name" value="Acyl_transf_1"/>
    <property type="match status" value="1"/>
</dbReference>
<keyword evidence="2" id="KW-0808">Transferase</keyword>
<dbReference type="SUPFAM" id="SSF55048">
    <property type="entry name" value="Probable ACP-binding domain of malonyl-CoA ACP transacylase"/>
    <property type="match status" value="1"/>
</dbReference>
<dbReference type="RefSeq" id="WP_282001252.1">
    <property type="nucleotide sequence ID" value="NZ_AP027151.1"/>
</dbReference>
<dbReference type="InterPro" id="IPR014043">
    <property type="entry name" value="Acyl_transferase_dom"/>
</dbReference>
<gene>
    <name evidence="6" type="primary">fabD-1</name>
    <name evidence="6" type="ORF">GURASL_02000</name>
</gene>
<evidence type="ECO:0000256" key="1">
    <source>
        <dbReference type="ARBA" id="ARBA00013258"/>
    </source>
</evidence>
<evidence type="ECO:0000313" key="6">
    <source>
        <dbReference type="EMBL" id="BDV41277.1"/>
    </source>
</evidence>
<dbReference type="EC" id="2.3.1.39" evidence="1"/>
<organism evidence="6 7">
    <name type="scientific">Geotalea uraniireducens</name>
    <dbReference type="NCBI Taxonomy" id="351604"/>
    <lineage>
        <taxon>Bacteria</taxon>
        <taxon>Pseudomonadati</taxon>
        <taxon>Thermodesulfobacteriota</taxon>
        <taxon>Desulfuromonadia</taxon>
        <taxon>Geobacterales</taxon>
        <taxon>Geobacteraceae</taxon>
        <taxon>Geotalea</taxon>
    </lineage>
</organism>
<evidence type="ECO:0000313" key="7">
    <source>
        <dbReference type="Proteomes" id="UP001317705"/>
    </source>
</evidence>
<dbReference type="SUPFAM" id="SSF52151">
    <property type="entry name" value="FabD/lysophospholipase-like"/>
    <property type="match status" value="1"/>
</dbReference>
<dbReference type="PANTHER" id="PTHR42681:SF1">
    <property type="entry name" value="MALONYL-COA-ACYL CARRIER PROTEIN TRANSACYLASE, MITOCHONDRIAL"/>
    <property type="match status" value="1"/>
</dbReference>
<keyword evidence="7" id="KW-1185">Reference proteome</keyword>
<evidence type="ECO:0000259" key="5">
    <source>
        <dbReference type="SMART" id="SM00827"/>
    </source>
</evidence>
<evidence type="ECO:0000256" key="2">
    <source>
        <dbReference type="ARBA" id="ARBA00022679"/>
    </source>
</evidence>
<dbReference type="Gene3D" id="3.40.366.10">
    <property type="entry name" value="Malonyl-Coenzyme A Acyl Carrier Protein, domain 2"/>
    <property type="match status" value="1"/>
</dbReference>
<keyword evidence="3" id="KW-0012">Acyltransferase</keyword>
<dbReference type="InterPro" id="IPR016035">
    <property type="entry name" value="Acyl_Trfase/lysoPLipase"/>
</dbReference>
<accession>A0ABN6VSY3</accession>
<dbReference type="InterPro" id="IPR016036">
    <property type="entry name" value="Malonyl_transacylase_ACP-bd"/>
</dbReference>
<dbReference type="InterPro" id="IPR001227">
    <property type="entry name" value="Ac_transferase_dom_sf"/>
</dbReference>
<proteinExistence type="predicted"/>
<protein>
    <recommendedName>
        <fullName evidence="1">[acyl-carrier-protein] S-malonyltransferase</fullName>
        <ecNumber evidence="1">2.3.1.39</ecNumber>
    </recommendedName>
</protein>
<sequence>MNCYLFPGQPLAPPATLPDDDDFRAIAELAKERASFDLERFSWLGAEGTDNVKLQIYGAAMSLYRARRLRAEGVTAQLVAEHSMGIYPALAAAGVLPEGESLELVARAGQLMIRFGRERRYALGCIVGLTLEPLLAIAENNGVYLANHNTSRHFLLSGERGNMEEACAEALARSAFSVKLFACDAPLHSPLMEELADDFRALFADYRYREPVLPLLNHIDQDYLAAADIADFMTRELSLPVYWERSWLALRAAGASRFFEVGVGDSLKKYNRWIDSETGR</sequence>